<dbReference type="Pfam" id="PF05368">
    <property type="entry name" value="NmrA"/>
    <property type="match status" value="1"/>
</dbReference>
<protein>
    <submittedName>
        <fullName evidence="6">Transcriptional activator Mut3p</fullName>
    </submittedName>
</protein>
<feature type="domain" description="NmrA-like" evidence="5">
    <location>
        <begin position="4"/>
        <end position="239"/>
    </location>
</feature>
<dbReference type="Gene3D" id="3.40.50.720">
    <property type="entry name" value="NAD(P)-binding Rossmann-like Domain"/>
    <property type="match status" value="1"/>
</dbReference>
<keyword evidence="7" id="KW-1185">Reference proteome</keyword>
<dbReference type="CDD" id="cd12148">
    <property type="entry name" value="fungal_TF_MHR"/>
    <property type="match status" value="1"/>
</dbReference>
<proteinExistence type="inferred from homology"/>
<evidence type="ECO:0000313" key="6">
    <source>
        <dbReference type="EMBL" id="KAF5599046.1"/>
    </source>
</evidence>
<dbReference type="SUPFAM" id="SSF51735">
    <property type="entry name" value="NAD(P)-binding Rossmann-fold domains"/>
    <property type="match status" value="1"/>
</dbReference>
<reference evidence="6 7" key="1">
    <citation type="submission" date="2020-05" db="EMBL/GenBank/DDBJ databases">
        <title>Identification and distribution of gene clusters putatively required for synthesis of sphingolipid metabolism inhibitors in phylogenetically diverse species of the filamentous fungus Fusarium.</title>
        <authorList>
            <person name="Kim H.-S."/>
            <person name="Busman M."/>
            <person name="Brown D.W."/>
            <person name="Divon H."/>
            <person name="Uhlig S."/>
            <person name="Proctor R.H."/>
        </authorList>
    </citation>
    <scope>NUCLEOTIDE SEQUENCE [LARGE SCALE GENOMIC DNA]</scope>
    <source>
        <strain evidence="6 7">NRRL 25211</strain>
    </source>
</reference>
<sequence length="896" mass="99198">MAIIAVAGGAGKLGRAIVEAIVEQGQHTVVILAREAKDVQGVKVVSVDYTNTDDLAATLEANSIETVISTINSMDDVSAELSLIKAAEKSASTKRYIPSIWGIKYTEEIASYFPIARAKLNIITALEATSSLEYTAIYNGYFADYWVLPKVKSYQSPLALVVDIENNFAAIPGSGNELVTFTHTFDVARFVAELVGAPHWDKESYIIGDKVSWNQFVQYAEEAKGVKFTVKHDSIEDLKAGKITELPSHPHVYPFFPKPMLQGLFAAFGRMFIEGAFDLKPERTLNEVFPEVKARKIKDLLFEAWGQLVFRVEAASKQYISALEQRLKNVEIALQAVPTASRGSSQVSTDDGHSHEVSASHGTPTTDRTQSPPSRWPEEVTRTMIHAQKNNVNFERKVFVTLPPKEHISHFLTNALEDMYEVQALFSTDYVLKLFNDQYSAGSSNCHANPTRWATLNALIAAGMHWKADNKAIEELFPISWAYFKNAFVIFPEIVMSGGGIDDCEAMIAMALFMRGTADARAFTASLSAATHASHCIGLGLEDLDGSNDLIDMERRKRSFWTLYVLQSNASLNLNLPTPFDEFSVGLPSQGLVSDPSPRARPLNHMSTLALIQSRICRYSCSGSSFSKSSDEMIQALAELDTDLESWRAGLPTKVQPTGSAQVDNLGIIQLHFAYYASTWKIYTAIGKLYNAPLTSSERNHPNLHLSTLTPTHGARATISLFQGLSSQPFASLWQMICYPLCAVIILVTTVLNDPGHSDTPLNIEWIRKFVVFLQIFRNREECDLCGLIEFCSKLYDIASFAQHNSTDLVNDSEDNVEGLRRQYTDLRDRLSGSQDPMLLAQGLLTNMPLLGAKATEVFHGIVEEAREDGFTPLVPNVLKPSSFNFFGYSKTATEH</sequence>
<dbReference type="Proteomes" id="UP000544095">
    <property type="component" value="Unassembled WGS sequence"/>
</dbReference>
<comment type="similarity">
    <text evidence="1">Belongs to the NmrA-type oxidoreductase family. Isoflavone reductase subfamily.</text>
</comment>
<gene>
    <name evidence="6" type="ORF">FPANT_3650</name>
</gene>
<evidence type="ECO:0000256" key="3">
    <source>
        <dbReference type="ARBA" id="ARBA00023002"/>
    </source>
</evidence>
<dbReference type="PANTHER" id="PTHR47706:SF4">
    <property type="entry name" value="NMRA-LIKE DOMAIN-CONTAINING PROTEIN"/>
    <property type="match status" value="1"/>
</dbReference>
<dbReference type="GO" id="GO:0016491">
    <property type="term" value="F:oxidoreductase activity"/>
    <property type="evidence" value="ECO:0007669"/>
    <property type="project" value="UniProtKB-KW"/>
</dbReference>
<evidence type="ECO:0000256" key="4">
    <source>
        <dbReference type="SAM" id="MobiDB-lite"/>
    </source>
</evidence>
<evidence type="ECO:0000313" key="7">
    <source>
        <dbReference type="Proteomes" id="UP000544095"/>
    </source>
</evidence>
<comment type="caution">
    <text evidence="6">The sequence shown here is derived from an EMBL/GenBank/DDBJ whole genome shotgun (WGS) entry which is preliminary data.</text>
</comment>
<dbReference type="EMBL" id="JAAOAR010000164">
    <property type="protein sequence ID" value="KAF5599046.1"/>
    <property type="molecule type" value="Genomic_DNA"/>
</dbReference>
<name>A0A8H5PMT3_9HYPO</name>
<keyword evidence="3" id="KW-0560">Oxidoreductase</keyword>
<dbReference type="InterPro" id="IPR008030">
    <property type="entry name" value="NmrA-like"/>
</dbReference>
<dbReference type="AlphaFoldDB" id="A0A8H5PMT3"/>
<accession>A0A8H5PMT3</accession>
<keyword evidence="2" id="KW-0521">NADP</keyword>
<feature type="compositionally biased region" description="Polar residues" evidence="4">
    <location>
        <begin position="360"/>
        <end position="373"/>
    </location>
</feature>
<dbReference type="Gene3D" id="3.90.25.10">
    <property type="entry name" value="UDP-galactose 4-epimerase, domain 1"/>
    <property type="match status" value="1"/>
</dbReference>
<evidence type="ECO:0000256" key="1">
    <source>
        <dbReference type="ARBA" id="ARBA00005725"/>
    </source>
</evidence>
<dbReference type="InterPro" id="IPR051609">
    <property type="entry name" value="NmrA/Isoflavone_reductase-like"/>
</dbReference>
<organism evidence="6 7">
    <name type="scientific">Fusarium pseudoanthophilum</name>
    <dbReference type="NCBI Taxonomy" id="48495"/>
    <lineage>
        <taxon>Eukaryota</taxon>
        <taxon>Fungi</taxon>
        <taxon>Dikarya</taxon>
        <taxon>Ascomycota</taxon>
        <taxon>Pezizomycotina</taxon>
        <taxon>Sordariomycetes</taxon>
        <taxon>Hypocreomycetidae</taxon>
        <taxon>Hypocreales</taxon>
        <taxon>Nectriaceae</taxon>
        <taxon>Fusarium</taxon>
        <taxon>Fusarium fujikuroi species complex</taxon>
    </lineage>
</organism>
<dbReference type="PANTHER" id="PTHR47706">
    <property type="entry name" value="NMRA-LIKE FAMILY PROTEIN"/>
    <property type="match status" value="1"/>
</dbReference>
<evidence type="ECO:0000256" key="2">
    <source>
        <dbReference type="ARBA" id="ARBA00022857"/>
    </source>
</evidence>
<feature type="region of interest" description="Disordered" evidence="4">
    <location>
        <begin position="341"/>
        <end position="376"/>
    </location>
</feature>
<dbReference type="InterPro" id="IPR036291">
    <property type="entry name" value="NAD(P)-bd_dom_sf"/>
</dbReference>
<evidence type="ECO:0000259" key="5">
    <source>
        <dbReference type="Pfam" id="PF05368"/>
    </source>
</evidence>